<dbReference type="RefSeq" id="WP_093310226.1">
    <property type="nucleotide sequence ID" value="NZ_FOZG01000001.1"/>
</dbReference>
<dbReference type="OrthoDB" id="559425at2"/>
<dbReference type="Proteomes" id="UP000198824">
    <property type="component" value="Unassembled WGS sequence"/>
</dbReference>
<evidence type="ECO:0000256" key="1">
    <source>
        <dbReference type="SAM" id="Phobius"/>
    </source>
</evidence>
<dbReference type="EMBL" id="FOZG01000001">
    <property type="protein sequence ID" value="SFR80050.1"/>
    <property type="molecule type" value="Genomic_DNA"/>
</dbReference>
<evidence type="ECO:0000313" key="3">
    <source>
        <dbReference type="Proteomes" id="UP000198824"/>
    </source>
</evidence>
<keyword evidence="1" id="KW-0472">Membrane</keyword>
<evidence type="ECO:0008006" key="4">
    <source>
        <dbReference type="Google" id="ProtNLM"/>
    </source>
</evidence>
<feature type="transmembrane region" description="Helical" evidence="1">
    <location>
        <begin position="317"/>
        <end position="336"/>
    </location>
</feature>
<sequence>MVSAVLPARRGAPPFGGALTDGRALVWAVALALLLGTARKLGVGLDRLLSLDESWTGAIAAAPDVPTLIRFCLAEMSGPAFYGSAWAWAKLAGTGDLALRAPALAAAVGTPLLILWRGHPDRTVRLLWAGLTAVWLPGSIFASEARPYAPLLLIGTAQTIALAALIRAPTHRRAWGWAGLAALGGLTHYYTLPVSAVQGLLILTRGRAAWRCWPALLVFVPMLAWMAWHLPTLRMFTAPGGNWYPPTRLADLATMLPAAALGLPALAYALAAAIMVSLLRAPRVFMRTDVQVALTGAAALALIAMLALLRPSFSPRYVLPCMPPILFGLALWAAGVRRRWPYAPLLLLGAFLLLALAEAGARLAIPADRTHAESIEVASEAIATARPRRLVALFDGPGVAPPDRSLPRAVAGFFLARAGHPVEVLAPPLREGDPNRLLTRLANRPDDAILWVYDAGRPGTLGARHPNVIPRTDPRFTCRDYGTGPLAVIACWQPRR</sequence>
<organism evidence="2 3">
    <name type="scientific">Sphingomonas jatrophae</name>
    <dbReference type="NCBI Taxonomy" id="1166337"/>
    <lineage>
        <taxon>Bacteria</taxon>
        <taxon>Pseudomonadati</taxon>
        <taxon>Pseudomonadota</taxon>
        <taxon>Alphaproteobacteria</taxon>
        <taxon>Sphingomonadales</taxon>
        <taxon>Sphingomonadaceae</taxon>
        <taxon>Sphingomonas</taxon>
    </lineage>
</organism>
<feature type="transmembrane region" description="Helical" evidence="1">
    <location>
        <begin position="208"/>
        <end position="228"/>
    </location>
</feature>
<keyword evidence="3" id="KW-1185">Reference proteome</keyword>
<feature type="transmembrane region" description="Helical" evidence="1">
    <location>
        <begin position="249"/>
        <end position="278"/>
    </location>
</feature>
<keyword evidence="1" id="KW-1133">Transmembrane helix</keyword>
<reference evidence="2 3" key="1">
    <citation type="submission" date="2016-10" db="EMBL/GenBank/DDBJ databases">
        <authorList>
            <person name="de Groot N.N."/>
        </authorList>
    </citation>
    <scope>NUCLEOTIDE SEQUENCE [LARGE SCALE GENOMIC DNA]</scope>
    <source>
        <strain evidence="2 3">S5-249</strain>
    </source>
</reference>
<feature type="transmembrane region" description="Helical" evidence="1">
    <location>
        <begin position="123"/>
        <end position="142"/>
    </location>
</feature>
<proteinExistence type="predicted"/>
<name>A0A1I6JNE2_9SPHN</name>
<dbReference type="STRING" id="1166337.SAMN05192580_0516"/>
<keyword evidence="1" id="KW-0812">Transmembrane</keyword>
<feature type="transmembrane region" description="Helical" evidence="1">
    <location>
        <begin position="97"/>
        <end position="116"/>
    </location>
</feature>
<feature type="transmembrane region" description="Helical" evidence="1">
    <location>
        <begin position="178"/>
        <end position="202"/>
    </location>
</feature>
<feature type="transmembrane region" description="Helical" evidence="1">
    <location>
        <begin position="290"/>
        <end position="310"/>
    </location>
</feature>
<dbReference type="AlphaFoldDB" id="A0A1I6JNE2"/>
<feature type="transmembrane region" description="Helical" evidence="1">
    <location>
        <begin position="342"/>
        <end position="365"/>
    </location>
</feature>
<gene>
    <name evidence="2" type="ORF">SAMN05192580_0516</name>
</gene>
<feature type="transmembrane region" description="Helical" evidence="1">
    <location>
        <begin position="148"/>
        <end position="166"/>
    </location>
</feature>
<evidence type="ECO:0000313" key="2">
    <source>
        <dbReference type="EMBL" id="SFR80050.1"/>
    </source>
</evidence>
<accession>A0A1I6JNE2</accession>
<protein>
    <recommendedName>
        <fullName evidence="4">Dolichyl-phosphate-mannose-protein mannosyltransferase</fullName>
    </recommendedName>
</protein>